<keyword evidence="4" id="KW-1185">Reference proteome</keyword>
<accession>A0A542ZGL0</accession>
<feature type="compositionally biased region" description="Low complexity" evidence="1">
    <location>
        <begin position="26"/>
        <end position="54"/>
    </location>
</feature>
<proteinExistence type="predicted"/>
<reference evidence="3 4" key="1">
    <citation type="submission" date="2019-06" db="EMBL/GenBank/DDBJ databases">
        <title>Sequencing the genomes of 1000 actinobacteria strains.</title>
        <authorList>
            <person name="Klenk H.-P."/>
        </authorList>
    </citation>
    <scope>NUCLEOTIDE SEQUENCE [LARGE SCALE GENOMIC DNA]</scope>
    <source>
        <strain evidence="3 4">DSM 18082</strain>
    </source>
</reference>
<dbReference type="Proteomes" id="UP000319514">
    <property type="component" value="Unassembled WGS sequence"/>
</dbReference>
<evidence type="ECO:0000256" key="1">
    <source>
        <dbReference type="SAM" id="MobiDB-lite"/>
    </source>
</evidence>
<gene>
    <name evidence="3" type="ORF">FB474_0805</name>
</gene>
<dbReference type="SUPFAM" id="SSF49503">
    <property type="entry name" value="Cupredoxins"/>
    <property type="match status" value="1"/>
</dbReference>
<dbReference type="AlphaFoldDB" id="A0A542ZGL0"/>
<dbReference type="RefSeq" id="WP_246092300.1">
    <property type="nucleotide sequence ID" value="NZ_BAAAKX010000013.1"/>
</dbReference>
<evidence type="ECO:0000256" key="2">
    <source>
        <dbReference type="SAM" id="SignalP"/>
    </source>
</evidence>
<feature type="signal peptide" evidence="2">
    <location>
        <begin position="1"/>
        <end position="22"/>
    </location>
</feature>
<feature type="region of interest" description="Disordered" evidence="1">
    <location>
        <begin position="26"/>
        <end position="56"/>
    </location>
</feature>
<sequence>MTRLRAGVAVITLGALTGLLTACGGSSEPPAAQGSSTAATASGGQSAPASSAAGRTLRVTITGRTVTPAPSQVRITPGETLTLVVTSDHDDELHAHGFEVEKELKAGVPTTLLLKTDLPGVYEVETHHPPLRLLSVAVQ</sequence>
<dbReference type="EMBL" id="VFOQ01000001">
    <property type="protein sequence ID" value="TQL59451.1"/>
    <property type="molecule type" value="Genomic_DNA"/>
</dbReference>
<protein>
    <recommendedName>
        <fullName evidence="5">EfeO-type cupredoxin-like domain-containing protein</fullName>
    </recommendedName>
</protein>
<dbReference type="Gene3D" id="2.60.40.420">
    <property type="entry name" value="Cupredoxins - blue copper proteins"/>
    <property type="match status" value="1"/>
</dbReference>
<organism evidence="3 4">
    <name type="scientific">Oryzihumus leptocrescens</name>
    <dbReference type="NCBI Taxonomy" id="297536"/>
    <lineage>
        <taxon>Bacteria</taxon>
        <taxon>Bacillati</taxon>
        <taxon>Actinomycetota</taxon>
        <taxon>Actinomycetes</taxon>
        <taxon>Micrococcales</taxon>
        <taxon>Intrasporangiaceae</taxon>
        <taxon>Oryzihumus</taxon>
    </lineage>
</organism>
<feature type="chain" id="PRO_5039730275" description="EfeO-type cupredoxin-like domain-containing protein" evidence="2">
    <location>
        <begin position="23"/>
        <end position="139"/>
    </location>
</feature>
<dbReference type="PROSITE" id="PS51257">
    <property type="entry name" value="PROKAR_LIPOPROTEIN"/>
    <property type="match status" value="1"/>
</dbReference>
<name>A0A542ZGL0_9MICO</name>
<evidence type="ECO:0000313" key="3">
    <source>
        <dbReference type="EMBL" id="TQL59451.1"/>
    </source>
</evidence>
<dbReference type="InterPro" id="IPR008972">
    <property type="entry name" value="Cupredoxin"/>
</dbReference>
<keyword evidence="2" id="KW-0732">Signal</keyword>
<evidence type="ECO:0008006" key="5">
    <source>
        <dbReference type="Google" id="ProtNLM"/>
    </source>
</evidence>
<comment type="caution">
    <text evidence="3">The sequence shown here is derived from an EMBL/GenBank/DDBJ whole genome shotgun (WGS) entry which is preliminary data.</text>
</comment>
<evidence type="ECO:0000313" key="4">
    <source>
        <dbReference type="Proteomes" id="UP000319514"/>
    </source>
</evidence>